<keyword evidence="2" id="KW-1185">Reference proteome</keyword>
<proteinExistence type="predicted"/>
<reference evidence="1 2" key="1">
    <citation type="submission" date="2022-11" db="EMBL/GenBank/DDBJ databases">
        <title>Mucor velutinosus strain NIH1002 WGS.</title>
        <authorList>
            <person name="Subramanian P."/>
            <person name="Mullikin J.C."/>
            <person name="Segre J.A."/>
            <person name="Zelazny A.M."/>
        </authorList>
    </citation>
    <scope>NUCLEOTIDE SEQUENCE [LARGE SCALE GENOMIC DNA]</scope>
    <source>
        <strain evidence="1 2">NIH1002</strain>
    </source>
</reference>
<name>A0AAN7DNW2_9FUNG</name>
<dbReference type="RefSeq" id="XP_064687103.1">
    <property type="nucleotide sequence ID" value="XM_064827819.1"/>
</dbReference>
<dbReference type="EC" id="1.1.1.156" evidence="1"/>
<dbReference type="EMBL" id="JASEJX010000011">
    <property type="protein sequence ID" value="KAK4520437.1"/>
    <property type="molecule type" value="Genomic_DNA"/>
</dbReference>
<evidence type="ECO:0000313" key="1">
    <source>
        <dbReference type="EMBL" id="KAK4520437.1"/>
    </source>
</evidence>
<comment type="caution">
    <text evidence="1">The sequence shown here is derived from an EMBL/GenBank/DDBJ whole genome shotgun (WGS) entry which is preliminary data.</text>
</comment>
<protein>
    <submittedName>
        <fullName evidence="1">Aldo_ket_red domain-containing protein</fullName>
        <ecNumber evidence="1">1.1.1.156</ecNumber>
    </submittedName>
</protein>
<gene>
    <name evidence="1" type="ORF">ATC70_008572</name>
</gene>
<sequence length="95" mass="10438">MPSLSNSQPLAPAAPNDMTTADCYVRIDQFLNKNSSIKQFKIEDDNHGMGMISTADPNAPKQAINMRLSQSTIGNYLINNGFQRASDGVSTYIRQ</sequence>
<dbReference type="GeneID" id="89952258"/>
<organism evidence="1 2">
    <name type="scientific">Mucor velutinosus</name>
    <dbReference type="NCBI Taxonomy" id="708070"/>
    <lineage>
        <taxon>Eukaryota</taxon>
        <taxon>Fungi</taxon>
        <taxon>Fungi incertae sedis</taxon>
        <taxon>Mucoromycota</taxon>
        <taxon>Mucoromycotina</taxon>
        <taxon>Mucoromycetes</taxon>
        <taxon>Mucorales</taxon>
        <taxon>Mucorineae</taxon>
        <taxon>Mucoraceae</taxon>
        <taxon>Mucor</taxon>
    </lineage>
</organism>
<evidence type="ECO:0000313" key="2">
    <source>
        <dbReference type="Proteomes" id="UP001304243"/>
    </source>
</evidence>
<dbReference type="GO" id="GO:0047953">
    <property type="term" value="F:glycerol 2-dehydrogenase (NADP+) activity"/>
    <property type="evidence" value="ECO:0007669"/>
    <property type="project" value="UniProtKB-EC"/>
</dbReference>
<accession>A0AAN7DNW2</accession>
<keyword evidence="1" id="KW-0560">Oxidoreductase</keyword>
<dbReference type="AlphaFoldDB" id="A0AAN7DNW2"/>
<dbReference type="Proteomes" id="UP001304243">
    <property type="component" value="Unassembled WGS sequence"/>
</dbReference>